<dbReference type="InterPro" id="IPR011335">
    <property type="entry name" value="Restrct_endonuc-II-like"/>
</dbReference>
<organism evidence="3 4">
    <name type="scientific">Lentibacillus salinarum</name>
    <dbReference type="NCBI Taxonomy" id="446820"/>
    <lineage>
        <taxon>Bacteria</taxon>
        <taxon>Bacillati</taxon>
        <taxon>Bacillota</taxon>
        <taxon>Bacilli</taxon>
        <taxon>Bacillales</taxon>
        <taxon>Bacillaceae</taxon>
        <taxon>Lentibacillus</taxon>
    </lineage>
</organism>
<dbReference type="Proteomes" id="UP001597178">
    <property type="component" value="Unassembled WGS sequence"/>
</dbReference>
<keyword evidence="4" id="KW-1185">Reference proteome</keyword>
<keyword evidence="3" id="KW-0378">Hydrolase</keyword>
<feature type="transmembrane region" description="Helical" evidence="1">
    <location>
        <begin position="12"/>
        <end position="31"/>
    </location>
</feature>
<proteinExistence type="predicted"/>
<dbReference type="InterPro" id="IPR007560">
    <property type="entry name" value="Restrct_endonuc_IV_Mrr"/>
</dbReference>
<evidence type="ECO:0000313" key="4">
    <source>
        <dbReference type="Proteomes" id="UP001597178"/>
    </source>
</evidence>
<dbReference type="Gene3D" id="3.40.1350.10">
    <property type="match status" value="1"/>
</dbReference>
<sequence>MARRKKVSIDNLFVFGLMGLVVFLFLLNRVISWLTSLPTIAWFVIIGFIITAILAKRHINHLRKLKEAEQRRLRLERKRNLDDLKKMLPSTFEHYTCDLFRQFGYDAHVTPVSGDSGKDIMIYKQNMFAIAECKRYDKTKVTRPDIQKFHSALIDCKADKGYFVTTGDFTSQAKSYVLDKPIEMINGAKLVHLIVEVTKDEQANKQLDAMLTQFNG</sequence>
<evidence type="ECO:0000259" key="2">
    <source>
        <dbReference type="Pfam" id="PF04471"/>
    </source>
</evidence>
<keyword evidence="3" id="KW-0540">Nuclease</keyword>
<evidence type="ECO:0000256" key="1">
    <source>
        <dbReference type="SAM" id="Phobius"/>
    </source>
</evidence>
<feature type="domain" description="Restriction endonuclease type IV Mrr" evidence="2">
    <location>
        <begin position="84"/>
        <end position="194"/>
    </location>
</feature>
<dbReference type="RefSeq" id="WP_382400743.1">
    <property type="nucleotide sequence ID" value="NZ_JBHTNH010000025.1"/>
</dbReference>
<dbReference type="GO" id="GO:0016787">
    <property type="term" value="F:hydrolase activity"/>
    <property type="evidence" value="ECO:0007669"/>
    <property type="project" value="UniProtKB-KW"/>
</dbReference>
<dbReference type="EC" id="3.1.21.-" evidence="3"/>
<comment type="caution">
    <text evidence="3">The sequence shown here is derived from an EMBL/GenBank/DDBJ whole genome shotgun (WGS) entry which is preliminary data.</text>
</comment>
<gene>
    <name evidence="3" type="ORF">ACFQ4A_11680</name>
</gene>
<name>A0ABW3ZW79_9BACI</name>
<feature type="transmembrane region" description="Helical" evidence="1">
    <location>
        <begin position="37"/>
        <end position="55"/>
    </location>
</feature>
<keyword evidence="3" id="KW-0255">Endonuclease</keyword>
<dbReference type="PANTHER" id="PTHR30015">
    <property type="entry name" value="MRR RESTRICTION SYSTEM PROTEIN"/>
    <property type="match status" value="1"/>
</dbReference>
<keyword evidence="1" id="KW-1133">Transmembrane helix</keyword>
<dbReference type="EMBL" id="JBHTNH010000025">
    <property type="protein sequence ID" value="MFD1362315.1"/>
    <property type="molecule type" value="Genomic_DNA"/>
</dbReference>
<dbReference type="Pfam" id="PF04471">
    <property type="entry name" value="Mrr_cat"/>
    <property type="match status" value="1"/>
</dbReference>
<dbReference type="PANTHER" id="PTHR30015:SF7">
    <property type="entry name" value="TYPE IV METHYL-DIRECTED RESTRICTION ENZYME ECOKMRR"/>
    <property type="match status" value="1"/>
</dbReference>
<reference evidence="4" key="1">
    <citation type="journal article" date="2019" name="Int. J. Syst. Evol. Microbiol.">
        <title>The Global Catalogue of Microorganisms (GCM) 10K type strain sequencing project: providing services to taxonomists for standard genome sequencing and annotation.</title>
        <authorList>
            <consortium name="The Broad Institute Genomics Platform"/>
            <consortium name="The Broad Institute Genome Sequencing Center for Infectious Disease"/>
            <person name="Wu L."/>
            <person name="Ma J."/>
        </authorList>
    </citation>
    <scope>NUCLEOTIDE SEQUENCE [LARGE SCALE GENOMIC DNA]</scope>
    <source>
        <strain evidence="4">CCUG 54822</strain>
    </source>
</reference>
<dbReference type="InterPro" id="IPR011856">
    <property type="entry name" value="tRNA_endonuc-like_dom_sf"/>
</dbReference>
<dbReference type="GO" id="GO:0004519">
    <property type="term" value="F:endonuclease activity"/>
    <property type="evidence" value="ECO:0007669"/>
    <property type="project" value="UniProtKB-KW"/>
</dbReference>
<accession>A0ABW3ZW79</accession>
<dbReference type="SUPFAM" id="SSF52980">
    <property type="entry name" value="Restriction endonuclease-like"/>
    <property type="match status" value="1"/>
</dbReference>
<evidence type="ECO:0000313" key="3">
    <source>
        <dbReference type="EMBL" id="MFD1362315.1"/>
    </source>
</evidence>
<dbReference type="InterPro" id="IPR052906">
    <property type="entry name" value="Type_IV_Methyl-Rstrct_Enzyme"/>
</dbReference>
<protein>
    <submittedName>
        <fullName evidence="3">Restriction endonuclease</fullName>
        <ecNumber evidence="3">3.1.21.-</ecNumber>
    </submittedName>
</protein>
<keyword evidence="1" id="KW-0812">Transmembrane</keyword>
<keyword evidence="1" id="KW-0472">Membrane</keyword>